<sequence length="40" mass="4775">MYFAVRQRPYGTFARLPTHNLIRVALRSPSINRRWTKSGR</sequence>
<accession>A0A396I885</accession>
<dbReference type="Proteomes" id="UP000265566">
    <property type="component" value="Chromosome 4"/>
</dbReference>
<protein>
    <submittedName>
        <fullName evidence="1">Uncharacterized protein</fullName>
    </submittedName>
</protein>
<organism evidence="1 2">
    <name type="scientific">Medicago truncatula</name>
    <name type="common">Barrel medic</name>
    <name type="synonym">Medicago tribuloides</name>
    <dbReference type="NCBI Taxonomy" id="3880"/>
    <lineage>
        <taxon>Eukaryota</taxon>
        <taxon>Viridiplantae</taxon>
        <taxon>Streptophyta</taxon>
        <taxon>Embryophyta</taxon>
        <taxon>Tracheophyta</taxon>
        <taxon>Spermatophyta</taxon>
        <taxon>Magnoliopsida</taxon>
        <taxon>eudicotyledons</taxon>
        <taxon>Gunneridae</taxon>
        <taxon>Pentapetalae</taxon>
        <taxon>rosids</taxon>
        <taxon>fabids</taxon>
        <taxon>Fabales</taxon>
        <taxon>Fabaceae</taxon>
        <taxon>Papilionoideae</taxon>
        <taxon>50 kb inversion clade</taxon>
        <taxon>NPAAA clade</taxon>
        <taxon>Hologalegina</taxon>
        <taxon>IRL clade</taxon>
        <taxon>Trifolieae</taxon>
        <taxon>Medicago</taxon>
    </lineage>
</organism>
<reference evidence="2" key="1">
    <citation type="journal article" date="2018" name="Nat. Plants">
        <title>Whole-genome landscape of Medicago truncatula symbiotic genes.</title>
        <authorList>
            <person name="Pecrix Y."/>
            <person name="Staton S.E."/>
            <person name="Sallet E."/>
            <person name="Lelandais-Briere C."/>
            <person name="Moreau S."/>
            <person name="Carrere S."/>
            <person name="Blein T."/>
            <person name="Jardinaud M.F."/>
            <person name="Latrasse D."/>
            <person name="Zouine M."/>
            <person name="Zahm M."/>
            <person name="Kreplak J."/>
            <person name="Mayjonade B."/>
            <person name="Satge C."/>
            <person name="Perez M."/>
            <person name="Cauet S."/>
            <person name="Marande W."/>
            <person name="Chantry-Darmon C."/>
            <person name="Lopez-Roques C."/>
            <person name="Bouchez O."/>
            <person name="Berard A."/>
            <person name="Debelle F."/>
            <person name="Munos S."/>
            <person name="Bendahmane A."/>
            <person name="Berges H."/>
            <person name="Niebel A."/>
            <person name="Buitink J."/>
            <person name="Frugier F."/>
            <person name="Benhamed M."/>
            <person name="Crespi M."/>
            <person name="Gouzy J."/>
            <person name="Gamas P."/>
        </authorList>
    </citation>
    <scope>NUCLEOTIDE SEQUENCE [LARGE SCALE GENOMIC DNA]</scope>
    <source>
        <strain evidence="2">cv. Jemalong A17</strain>
    </source>
</reference>
<comment type="caution">
    <text evidence="1">The sequence shown here is derived from an EMBL/GenBank/DDBJ whole genome shotgun (WGS) entry which is preliminary data.</text>
</comment>
<dbReference type="Gramene" id="rna23343">
    <property type="protein sequence ID" value="RHN60943.1"/>
    <property type="gene ID" value="gene23343"/>
</dbReference>
<evidence type="ECO:0000313" key="1">
    <source>
        <dbReference type="EMBL" id="RHN60943.1"/>
    </source>
</evidence>
<dbReference type="AlphaFoldDB" id="A0A396I885"/>
<gene>
    <name evidence="1" type="ORF">MtrunA17_Chr4g0031281</name>
</gene>
<evidence type="ECO:0000313" key="2">
    <source>
        <dbReference type="Proteomes" id="UP000265566"/>
    </source>
</evidence>
<proteinExistence type="predicted"/>
<name>A0A396I885_MEDTR</name>
<dbReference type="EMBL" id="PSQE01000004">
    <property type="protein sequence ID" value="RHN60943.1"/>
    <property type="molecule type" value="Genomic_DNA"/>
</dbReference>